<name>A0ABW0BKW4_9ACTN</name>
<accession>A0ABW0BKW4</accession>
<dbReference type="SUPFAM" id="SSF69318">
    <property type="entry name" value="Integrin alpha N-terminal domain"/>
    <property type="match status" value="1"/>
</dbReference>
<dbReference type="InterPro" id="IPR013517">
    <property type="entry name" value="FG-GAP"/>
</dbReference>
<feature type="signal peptide" evidence="2">
    <location>
        <begin position="1"/>
        <end position="24"/>
    </location>
</feature>
<dbReference type="RefSeq" id="WP_378590275.1">
    <property type="nucleotide sequence ID" value="NZ_JBHSKD010000011.1"/>
</dbReference>
<dbReference type="InterPro" id="IPR028994">
    <property type="entry name" value="Integrin_alpha_N"/>
</dbReference>
<proteinExistence type="predicted"/>
<protein>
    <submittedName>
        <fullName evidence="3">FG-GAP repeat domain-containing protein</fullName>
    </submittedName>
</protein>
<keyword evidence="4" id="KW-1185">Reference proteome</keyword>
<evidence type="ECO:0000256" key="2">
    <source>
        <dbReference type="SAM" id="SignalP"/>
    </source>
</evidence>
<dbReference type="PANTHER" id="PTHR16026:SF0">
    <property type="entry name" value="CARTILAGE ACIDIC PROTEIN 1"/>
    <property type="match status" value="1"/>
</dbReference>
<evidence type="ECO:0000256" key="1">
    <source>
        <dbReference type="ARBA" id="ARBA00022729"/>
    </source>
</evidence>
<keyword evidence="1 2" id="KW-0732">Signal</keyword>
<sequence>MLRRGSLVLGVTVAALACVGSAGAAVQPTARDVASTAGIAANVNDLYGSPLVLDYDNDGVSDLLLSRHQVAGAQLFHGSADGSFALVQTLPVADRHGCGAGDFDGDGYADIYCALGADDGTSATKANELWLQDPQSTGAPFALVDGAWGAVDPTGRGRVVSAFDANEDGLTDLFVGNAVKNVYPSPNRLYLNTGTRFVEVVSSVINKSRGLCAAPADYDEDGDMDFFACGTPNHLYRQNADGGWTDLGKALGLSPEQPSRDADWVDIDRDGDLDLVQTSVKTLRIFYSDGAGGFSLGLARTVVAGRAASLADVDADGDDDLYVVQSKSNTASNMPDILMMNSGDGRTFTDYVGLPRATTGSGSSVETMDYLGRPAFVVTNGGAASVNGPRQLIVFDPPPTG</sequence>
<dbReference type="PROSITE" id="PS51257">
    <property type="entry name" value="PROKAR_LIPOPROTEIN"/>
    <property type="match status" value="1"/>
</dbReference>
<comment type="caution">
    <text evidence="3">The sequence shown here is derived from an EMBL/GenBank/DDBJ whole genome shotgun (WGS) entry which is preliminary data.</text>
</comment>
<evidence type="ECO:0000313" key="3">
    <source>
        <dbReference type="EMBL" id="MFC5177341.1"/>
    </source>
</evidence>
<feature type="chain" id="PRO_5046674443" evidence="2">
    <location>
        <begin position="25"/>
        <end position="401"/>
    </location>
</feature>
<dbReference type="Proteomes" id="UP001596087">
    <property type="component" value="Unassembled WGS sequence"/>
</dbReference>
<reference evidence="4" key="1">
    <citation type="journal article" date="2019" name="Int. J. Syst. Evol. Microbiol.">
        <title>The Global Catalogue of Microorganisms (GCM) 10K type strain sequencing project: providing services to taxonomists for standard genome sequencing and annotation.</title>
        <authorList>
            <consortium name="The Broad Institute Genomics Platform"/>
            <consortium name="The Broad Institute Genome Sequencing Center for Infectious Disease"/>
            <person name="Wu L."/>
            <person name="Ma J."/>
        </authorList>
    </citation>
    <scope>NUCLEOTIDE SEQUENCE [LARGE SCALE GENOMIC DNA]</scope>
    <source>
        <strain evidence="4">DFY41</strain>
    </source>
</reference>
<evidence type="ECO:0000313" key="4">
    <source>
        <dbReference type="Proteomes" id="UP001596087"/>
    </source>
</evidence>
<dbReference type="Gene3D" id="2.130.10.130">
    <property type="entry name" value="Integrin alpha, N-terminal"/>
    <property type="match status" value="1"/>
</dbReference>
<gene>
    <name evidence="3" type="ORF">ACFPGP_11710</name>
</gene>
<dbReference type="Pfam" id="PF13517">
    <property type="entry name" value="FG-GAP_3"/>
    <property type="match status" value="2"/>
</dbReference>
<dbReference type="EMBL" id="JBHSKD010000011">
    <property type="protein sequence ID" value="MFC5177341.1"/>
    <property type="molecule type" value="Genomic_DNA"/>
</dbReference>
<dbReference type="InterPro" id="IPR027039">
    <property type="entry name" value="Crtac1"/>
</dbReference>
<dbReference type="PANTHER" id="PTHR16026">
    <property type="entry name" value="CARTILAGE ACIDIC PROTEIN 1"/>
    <property type="match status" value="1"/>
</dbReference>
<organism evidence="3 4">
    <name type="scientific">Nocardioides taihuensis</name>
    <dbReference type="NCBI Taxonomy" id="1835606"/>
    <lineage>
        <taxon>Bacteria</taxon>
        <taxon>Bacillati</taxon>
        <taxon>Actinomycetota</taxon>
        <taxon>Actinomycetes</taxon>
        <taxon>Propionibacteriales</taxon>
        <taxon>Nocardioidaceae</taxon>
        <taxon>Nocardioides</taxon>
    </lineage>
</organism>